<evidence type="ECO:0000313" key="2">
    <source>
        <dbReference type="Proteomes" id="UP000049222"/>
    </source>
</evidence>
<name>A0A0M6YHZ3_9RHOB</name>
<sequence length="222" mass="23711">MSPPASKVSEDPLRALDEGTVTPAALRAIATLPKGLLSRGAHVCLFVGGVFLARDTTSRRRSMNGLFRALIFAGVLRDFYHAKRMPPGRRIHPAGVGILDTVQMDRRGLVPAGDTFVATGQAVSDTVTWGQSPDIDRFAEIINEAFENLLPVLTAVMERQQAVVTALRARKEALAERARIGSSGGSFLVIAAEITNLAGQVDVGGQEILGRIEDIVVSSRAI</sequence>
<protein>
    <submittedName>
        <fullName evidence="1">Uncharacterized protein</fullName>
    </submittedName>
</protein>
<reference evidence="1 2" key="1">
    <citation type="submission" date="2015-07" db="EMBL/GenBank/DDBJ databases">
        <authorList>
            <person name="Noorani M."/>
        </authorList>
    </citation>
    <scope>NUCLEOTIDE SEQUENCE [LARGE SCALE GENOMIC DNA]</scope>
    <source>
        <strain evidence="1 2">CECT 7802</strain>
    </source>
</reference>
<accession>A0A0M6YHZ3</accession>
<dbReference type="STRING" id="420998.JDO7802_01989"/>
<dbReference type="RefSeq" id="WP_055085120.1">
    <property type="nucleotide sequence ID" value="NZ_CXSU01000012.1"/>
</dbReference>
<dbReference type="EMBL" id="CXSU01000012">
    <property type="protein sequence ID" value="CTQ49972.1"/>
    <property type="molecule type" value="Genomic_DNA"/>
</dbReference>
<gene>
    <name evidence="1" type="ORF">JDO7802_01989</name>
</gene>
<dbReference type="AlphaFoldDB" id="A0A0M6YHZ3"/>
<dbReference type="Proteomes" id="UP000049222">
    <property type="component" value="Unassembled WGS sequence"/>
</dbReference>
<proteinExistence type="predicted"/>
<organism evidence="1 2">
    <name type="scientific">Jannaschia donghaensis</name>
    <dbReference type="NCBI Taxonomy" id="420998"/>
    <lineage>
        <taxon>Bacteria</taxon>
        <taxon>Pseudomonadati</taxon>
        <taxon>Pseudomonadota</taxon>
        <taxon>Alphaproteobacteria</taxon>
        <taxon>Rhodobacterales</taxon>
        <taxon>Roseobacteraceae</taxon>
        <taxon>Jannaschia</taxon>
    </lineage>
</organism>
<keyword evidence="2" id="KW-1185">Reference proteome</keyword>
<evidence type="ECO:0000313" key="1">
    <source>
        <dbReference type="EMBL" id="CTQ49972.1"/>
    </source>
</evidence>